<feature type="region of interest" description="Disordered" evidence="2">
    <location>
        <begin position="700"/>
        <end position="821"/>
    </location>
</feature>
<evidence type="ECO:0000256" key="2">
    <source>
        <dbReference type="SAM" id="MobiDB-lite"/>
    </source>
</evidence>
<feature type="region of interest" description="Disordered" evidence="2">
    <location>
        <begin position="417"/>
        <end position="456"/>
    </location>
</feature>
<feature type="compositionally biased region" description="Low complexity" evidence="2">
    <location>
        <begin position="196"/>
        <end position="207"/>
    </location>
</feature>
<gene>
    <name evidence="4" type="ORF">FA13DRAFT_1728125</name>
</gene>
<feature type="compositionally biased region" description="Low complexity" evidence="2">
    <location>
        <begin position="282"/>
        <end position="293"/>
    </location>
</feature>
<proteinExistence type="inferred from homology"/>
<dbReference type="PANTHER" id="PTHR12048">
    <property type="entry name" value="CCAAT-BINDING FACTOR-RELATED"/>
    <property type="match status" value="1"/>
</dbReference>
<dbReference type="Pfam" id="PF03914">
    <property type="entry name" value="CBF"/>
    <property type="match status" value="1"/>
</dbReference>
<dbReference type="AlphaFoldDB" id="A0A4Y7TP33"/>
<feature type="compositionally biased region" description="Acidic residues" evidence="2">
    <location>
        <begin position="780"/>
        <end position="802"/>
    </location>
</feature>
<dbReference type="PANTHER" id="PTHR12048:SF0">
    <property type="entry name" value="CCAAT_ENHANCER-BINDING PROTEIN ZETA"/>
    <property type="match status" value="1"/>
</dbReference>
<comment type="similarity">
    <text evidence="1">Belongs to the CBF/MAK21 family.</text>
</comment>
<protein>
    <recommendedName>
        <fullName evidence="3">CCAAT-binding factor domain-containing protein</fullName>
    </recommendedName>
</protein>
<dbReference type="STRING" id="71717.A0A4Y7TP33"/>
<comment type="caution">
    <text evidence="4">The sequence shown here is derived from an EMBL/GenBank/DDBJ whole genome shotgun (WGS) entry which is preliminary data.</text>
</comment>
<organism evidence="4 5">
    <name type="scientific">Coprinellus micaceus</name>
    <name type="common">Glistening ink-cap mushroom</name>
    <name type="synonym">Coprinus micaceus</name>
    <dbReference type="NCBI Taxonomy" id="71717"/>
    <lineage>
        <taxon>Eukaryota</taxon>
        <taxon>Fungi</taxon>
        <taxon>Dikarya</taxon>
        <taxon>Basidiomycota</taxon>
        <taxon>Agaricomycotina</taxon>
        <taxon>Agaricomycetes</taxon>
        <taxon>Agaricomycetidae</taxon>
        <taxon>Agaricales</taxon>
        <taxon>Agaricineae</taxon>
        <taxon>Psathyrellaceae</taxon>
        <taxon>Coprinellus</taxon>
    </lineage>
</organism>
<dbReference type="GO" id="GO:0005634">
    <property type="term" value="C:nucleus"/>
    <property type="evidence" value="ECO:0007669"/>
    <property type="project" value="UniProtKB-ARBA"/>
</dbReference>
<feature type="compositionally biased region" description="Basic and acidic residues" evidence="2">
    <location>
        <begin position="313"/>
        <end position="323"/>
    </location>
</feature>
<dbReference type="OrthoDB" id="28947at2759"/>
<feature type="compositionally biased region" description="Basic and acidic residues" evidence="2">
    <location>
        <begin position="737"/>
        <end position="750"/>
    </location>
</feature>
<dbReference type="InterPro" id="IPR040155">
    <property type="entry name" value="CEBPZ/Mak21-like"/>
</dbReference>
<evidence type="ECO:0000313" key="5">
    <source>
        <dbReference type="Proteomes" id="UP000298030"/>
    </source>
</evidence>
<reference evidence="4 5" key="1">
    <citation type="journal article" date="2019" name="Nat. Ecol. Evol.">
        <title>Megaphylogeny resolves global patterns of mushroom evolution.</title>
        <authorList>
            <person name="Varga T."/>
            <person name="Krizsan K."/>
            <person name="Foldi C."/>
            <person name="Dima B."/>
            <person name="Sanchez-Garcia M."/>
            <person name="Sanchez-Ramirez S."/>
            <person name="Szollosi G.J."/>
            <person name="Szarkandi J.G."/>
            <person name="Papp V."/>
            <person name="Albert L."/>
            <person name="Andreopoulos W."/>
            <person name="Angelini C."/>
            <person name="Antonin V."/>
            <person name="Barry K.W."/>
            <person name="Bougher N.L."/>
            <person name="Buchanan P."/>
            <person name="Buyck B."/>
            <person name="Bense V."/>
            <person name="Catcheside P."/>
            <person name="Chovatia M."/>
            <person name="Cooper J."/>
            <person name="Damon W."/>
            <person name="Desjardin D."/>
            <person name="Finy P."/>
            <person name="Geml J."/>
            <person name="Haridas S."/>
            <person name="Hughes K."/>
            <person name="Justo A."/>
            <person name="Karasinski D."/>
            <person name="Kautmanova I."/>
            <person name="Kiss B."/>
            <person name="Kocsube S."/>
            <person name="Kotiranta H."/>
            <person name="LaButti K.M."/>
            <person name="Lechner B.E."/>
            <person name="Liimatainen K."/>
            <person name="Lipzen A."/>
            <person name="Lukacs Z."/>
            <person name="Mihaltcheva S."/>
            <person name="Morgado L.N."/>
            <person name="Niskanen T."/>
            <person name="Noordeloos M.E."/>
            <person name="Ohm R.A."/>
            <person name="Ortiz-Santana B."/>
            <person name="Ovrebo C."/>
            <person name="Racz N."/>
            <person name="Riley R."/>
            <person name="Savchenko A."/>
            <person name="Shiryaev A."/>
            <person name="Soop K."/>
            <person name="Spirin V."/>
            <person name="Szebenyi C."/>
            <person name="Tomsovsky M."/>
            <person name="Tulloss R.E."/>
            <person name="Uehling J."/>
            <person name="Grigoriev I.V."/>
            <person name="Vagvolgyi C."/>
            <person name="Papp T."/>
            <person name="Martin F.M."/>
            <person name="Miettinen O."/>
            <person name="Hibbett D.S."/>
            <person name="Nagy L.G."/>
        </authorList>
    </citation>
    <scope>NUCLEOTIDE SEQUENCE [LARGE SCALE GENOMIC DNA]</scope>
    <source>
        <strain evidence="4 5">FP101781</strain>
    </source>
</reference>
<feature type="compositionally biased region" description="Basic and acidic residues" evidence="2">
    <location>
        <begin position="294"/>
        <end position="303"/>
    </location>
</feature>
<evidence type="ECO:0000259" key="3">
    <source>
        <dbReference type="Pfam" id="PF03914"/>
    </source>
</evidence>
<dbReference type="InterPro" id="IPR016024">
    <property type="entry name" value="ARM-type_fold"/>
</dbReference>
<dbReference type="SUPFAM" id="SSF48371">
    <property type="entry name" value="ARM repeat"/>
    <property type="match status" value="1"/>
</dbReference>
<feature type="region of interest" description="Disordered" evidence="2">
    <location>
        <begin position="196"/>
        <end position="239"/>
    </location>
</feature>
<feature type="compositionally biased region" description="Low complexity" evidence="2">
    <location>
        <begin position="417"/>
        <end position="433"/>
    </location>
</feature>
<feature type="compositionally biased region" description="Basic and acidic residues" evidence="2">
    <location>
        <begin position="221"/>
        <end position="237"/>
    </location>
</feature>
<dbReference type="InterPro" id="IPR005612">
    <property type="entry name" value="CCAAT-binding_factor"/>
</dbReference>
<evidence type="ECO:0000256" key="1">
    <source>
        <dbReference type="ARBA" id="ARBA00007797"/>
    </source>
</evidence>
<feature type="region of interest" description="Disordered" evidence="2">
    <location>
        <begin position="837"/>
        <end position="891"/>
    </location>
</feature>
<feature type="compositionally biased region" description="Acidic residues" evidence="2">
    <location>
        <begin position="751"/>
        <end position="767"/>
    </location>
</feature>
<accession>A0A4Y7TP33</accession>
<keyword evidence="5" id="KW-1185">Reference proteome</keyword>
<dbReference type="Proteomes" id="UP000298030">
    <property type="component" value="Unassembled WGS sequence"/>
</dbReference>
<feature type="region of interest" description="Disordered" evidence="2">
    <location>
        <begin position="282"/>
        <end position="341"/>
    </location>
</feature>
<dbReference type="EMBL" id="QPFP01000007">
    <property type="protein sequence ID" value="TEB35322.1"/>
    <property type="molecule type" value="Genomic_DNA"/>
</dbReference>
<name>A0A4Y7TP33_COPMI</name>
<sequence length="913" mass="99534">MAFFAKVAGTGTLSDRLSALTLMVQSSPVHNTKALETLKGMAERGRGKGGREEALKAIRCVVDWWCGGGVPDRKLRYFRDQPLGHPERTDEHLVVWFFEDWLKKYFFGILQTLETLSLDTLPYVRTQALTLIATLLRDKPEQEHNLLRLLVNKLGDPEKSICSRASYHILQVLQKHPGMKAIVVREIHSIIFTVPSSSSTHTPSSSTLNGSTGPSANKHIRFGDDKKKDEKKEEKKTLRNGHVQYHSVITLNQIVLSPADQAAAAQLIGIYFDIFREVLGTSPSSSSSPSAPSHSKDSKDKAAPTDAPDSDEDVKLDAKGRILEKRRKPTTKGGKPKDGEVKGAAGFVEIEDANSRLISAILTGVNRAVPFAKLGSDEGSGIYTHIDTLFSITHKSTFNTSLQAMVLIQQIAASLSASSPSSSSTPSRPTKPLPKSKSKDKDAKRRTSSKATGTRPAEKVVDRYFRTFYASLHDPRLFHEREAGDVFELVVQGTAKSDPSPASTRAKALVRRFVQVLATVGCGGGGGSDLFATVPGLRSMVHASPSSSKGTTEETNRAYDPLSRNPVFSHPASSSLWELVPLTHHHHPAVALHARQLLRGEVVTANADLGQGTVMGFLDKFVFKNPKKLKSASDGSGIAPCSLPASALEGVKLVKGEVGRIGVEAVNERKWGDVKEEKVGVDELFFYKYFTAKQEREAAKQAKVDRRKAKGEESESSDEDGEGGSVPADSEEEEEEGPKTKKNGVEKAVEDAESDDEDASELDEDEIWTAMKASMPRAEGDDDLLLSDSDLSDEDDDSDLGEEFEKAMMSSDTNDDDALSLVEGSDNEDLLALDDIPTGLIPYDGPGSAASASDGEEEEWGGIEGEGDKKKRKRKGGKEESSRERKKRLKRLPTFASYEDYQKLIEEGPEDDI</sequence>
<feature type="domain" description="CCAAT-binding factor" evidence="3">
    <location>
        <begin position="462"/>
        <end position="594"/>
    </location>
</feature>
<evidence type="ECO:0000313" key="4">
    <source>
        <dbReference type="EMBL" id="TEB35322.1"/>
    </source>
</evidence>